<dbReference type="InterPro" id="IPR012657">
    <property type="entry name" value="23S_rRNA-intervening_sequence"/>
</dbReference>
<evidence type="ECO:0000313" key="2">
    <source>
        <dbReference type="Proteomes" id="UP000230518"/>
    </source>
</evidence>
<dbReference type="Pfam" id="PF05635">
    <property type="entry name" value="23S_rRNA_IVP"/>
    <property type="match status" value="1"/>
</dbReference>
<comment type="caution">
    <text evidence="1">The sequence shown here is derived from an EMBL/GenBank/DDBJ whole genome shotgun (WGS) entry which is preliminary data.</text>
</comment>
<dbReference type="InterPro" id="IPR036583">
    <property type="entry name" value="23S_rRNA_IVS_sf"/>
</dbReference>
<dbReference type="NCBIfam" id="TIGR02436">
    <property type="entry name" value="four helix bundle protein"/>
    <property type="match status" value="1"/>
</dbReference>
<evidence type="ECO:0000313" key="1">
    <source>
        <dbReference type="EMBL" id="PJA51284.1"/>
    </source>
</evidence>
<organism evidence="1 2">
    <name type="scientific">Candidatus Shapirobacteria bacterium CG_4_9_14_3_um_filter_36_12</name>
    <dbReference type="NCBI Taxonomy" id="1974877"/>
    <lineage>
        <taxon>Bacteria</taxon>
        <taxon>Candidatus Shapironibacteriota</taxon>
    </lineage>
</organism>
<dbReference type="Proteomes" id="UP000230518">
    <property type="component" value="Unassembled WGS sequence"/>
</dbReference>
<dbReference type="PANTHER" id="PTHR38471:SF2">
    <property type="entry name" value="FOUR HELIX BUNDLE PROTEIN"/>
    <property type="match status" value="1"/>
</dbReference>
<proteinExistence type="predicted"/>
<protein>
    <submittedName>
        <fullName evidence="1">Four helix bundle protein</fullName>
    </submittedName>
</protein>
<dbReference type="Gene3D" id="1.20.1440.60">
    <property type="entry name" value="23S rRNA-intervening sequence"/>
    <property type="match status" value="1"/>
</dbReference>
<dbReference type="SUPFAM" id="SSF158446">
    <property type="entry name" value="IVS-encoded protein-like"/>
    <property type="match status" value="1"/>
</dbReference>
<dbReference type="PANTHER" id="PTHR38471">
    <property type="entry name" value="FOUR HELIX BUNDLE PROTEIN"/>
    <property type="match status" value="1"/>
</dbReference>
<dbReference type="AlphaFoldDB" id="A0A2M7XNZ2"/>
<accession>A0A2M7XNZ2</accession>
<sequence>MEDNKFEKLKVWKVSHELVLEIYKLTKSFPSEEKYSLVDQIKRSSSSIAANIVEGNERKTKKEFIQYLYQAKGSCAETKYHLLLSRDLGYINTENYQKLAGMTIKISKMLASLINYLKSDI</sequence>
<reference evidence="2" key="1">
    <citation type="submission" date="2017-09" db="EMBL/GenBank/DDBJ databases">
        <title>Depth-based differentiation of microbial function through sediment-hosted aquifers and enrichment of novel symbionts in the deep terrestrial subsurface.</title>
        <authorList>
            <person name="Probst A.J."/>
            <person name="Ladd B."/>
            <person name="Jarett J.K."/>
            <person name="Geller-Mcgrath D.E."/>
            <person name="Sieber C.M.K."/>
            <person name="Emerson J.B."/>
            <person name="Anantharaman K."/>
            <person name="Thomas B.C."/>
            <person name="Malmstrom R."/>
            <person name="Stieglmeier M."/>
            <person name="Klingl A."/>
            <person name="Woyke T."/>
            <person name="Ryan C.M."/>
            <person name="Banfield J.F."/>
        </authorList>
    </citation>
    <scope>NUCLEOTIDE SEQUENCE [LARGE SCALE GENOMIC DNA]</scope>
</reference>
<dbReference type="EMBL" id="PFWO01000011">
    <property type="protein sequence ID" value="PJA51284.1"/>
    <property type="molecule type" value="Genomic_DNA"/>
</dbReference>
<gene>
    <name evidence="1" type="ORF">CO168_00530</name>
</gene>
<name>A0A2M7XNZ2_9BACT</name>
<dbReference type="CDD" id="cd16377">
    <property type="entry name" value="23S_rRNA_IVP_like"/>
    <property type="match status" value="1"/>
</dbReference>